<proteinExistence type="inferred from homology"/>
<comment type="caution">
    <text evidence="5">The sequence shown here is derived from an EMBL/GenBank/DDBJ whole genome shotgun (WGS) entry which is preliminary data.</text>
</comment>
<feature type="domain" description="Gfo/Idh/MocA-like oxidoreductase N-terminal" evidence="3">
    <location>
        <begin position="2"/>
        <end position="119"/>
    </location>
</feature>
<dbReference type="Pfam" id="PF22725">
    <property type="entry name" value="GFO_IDH_MocA_C3"/>
    <property type="match status" value="1"/>
</dbReference>
<name>A0A2N3L4E6_9PROT</name>
<evidence type="ECO:0000259" key="3">
    <source>
        <dbReference type="Pfam" id="PF01408"/>
    </source>
</evidence>
<dbReference type="InterPro" id="IPR000683">
    <property type="entry name" value="Gfo/Idh/MocA-like_OxRdtase_N"/>
</dbReference>
<evidence type="ECO:0000256" key="1">
    <source>
        <dbReference type="ARBA" id="ARBA00010928"/>
    </source>
</evidence>
<dbReference type="EMBL" id="NXGX01000006">
    <property type="protein sequence ID" value="PKR57560.1"/>
    <property type="molecule type" value="Genomic_DNA"/>
</dbReference>
<dbReference type="PANTHER" id="PTHR22604:SF105">
    <property type="entry name" value="TRANS-1,2-DIHYDROBENZENE-1,2-DIOL DEHYDROGENASE"/>
    <property type="match status" value="1"/>
</dbReference>
<dbReference type="Gene3D" id="3.40.50.720">
    <property type="entry name" value="NAD(P)-binding Rossmann-like Domain"/>
    <property type="match status" value="1"/>
</dbReference>
<keyword evidence="6" id="KW-1185">Reference proteome</keyword>
<keyword evidence="2" id="KW-0560">Oxidoreductase</keyword>
<dbReference type="Pfam" id="PF01408">
    <property type="entry name" value="GFO_IDH_MocA"/>
    <property type="match status" value="1"/>
</dbReference>
<dbReference type="GO" id="GO:0016491">
    <property type="term" value="F:oxidoreductase activity"/>
    <property type="evidence" value="ECO:0007669"/>
    <property type="project" value="UniProtKB-KW"/>
</dbReference>
<dbReference type="InterPro" id="IPR050984">
    <property type="entry name" value="Gfo/Idh/MocA_domain"/>
</dbReference>
<evidence type="ECO:0000313" key="5">
    <source>
        <dbReference type="EMBL" id="PKR57560.1"/>
    </source>
</evidence>
<evidence type="ECO:0000256" key="2">
    <source>
        <dbReference type="ARBA" id="ARBA00023002"/>
    </source>
</evidence>
<dbReference type="InterPro" id="IPR055170">
    <property type="entry name" value="GFO_IDH_MocA-like_dom"/>
</dbReference>
<reference evidence="5 6" key="1">
    <citation type="submission" date="2017-09" db="EMBL/GenBank/DDBJ databases">
        <title>Biodiversity and function of Thalassospira species in the particle-attached aromatic-hydrocarbon-degrading consortia from the surface seawater of the China South Sea.</title>
        <authorList>
            <person name="Dong C."/>
            <person name="Lai Q."/>
            <person name="Shao Z."/>
        </authorList>
    </citation>
    <scope>NUCLEOTIDE SEQUENCE [LARGE SCALE GENOMIC DNA]</scope>
    <source>
        <strain evidence="5 6">139Z-12</strain>
    </source>
</reference>
<evidence type="ECO:0000313" key="6">
    <source>
        <dbReference type="Proteomes" id="UP000233332"/>
    </source>
</evidence>
<accession>A0A2N3L4E6</accession>
<dbReference type="SUPFAM" id="SSF55347">
    <property type="entry name" value="Glyceraldehyde-3-phosphate dehydrogenase-like, C-terminal domain"/>
    <property type="match status" value="1"/>
</dbReference>
<dbReference type="Proteomes" id="UP000233332">
    <property type="component" value="Unassembled WGS sequence"/>
</dbReference>
<dbReference type="Gene3D" id="3.30.360.10">
    <property type="entry name" value="Dihydrodipicolinate Reductase, domain 2"/>
    <property type="match status" value="1"/>
</dbReference>
<dbReference type="AlphaFoldDB" id="A0A2N3L4E6"/>
<sequence>MKWGVISTAKIGTEKVIPAMQESDQLEILAIAGRDLGKTREVAENLRIPRAYGSYEELLADPSIEAIYNPLPNHLHVEWTIKALEAGKHVLCEKPIGLDTTDAKRLIEARDKSGKQVLEAFMVRHHPQWAEARKIIESGQIGELTTVQSIFTYFNADPNNVRNKKDIGGGGLLDIGCYCIVGPRYVTGKEPIRVVSLMDKDPKFGTDRLVSGMLDFGSGLQASFVCGTQSAAVQRVHILGTEGRIEILMPFNPIPENPALIRVAGQKQPGFDDAREIKFPICNHYTLQGESATAIFKGESPVDYPIEDGIANMQILDAMARSAKTGSWEMVSPR</sequence>
<dbReference type="InterPro" id="IPR036291">
    <property type="entry name" value="NAD(P)-bd_dom_sf"/>
</dbReference>
<dbReference type="SUPFAM" id="SSF51735">
    <property type="entry name" value="NAD(P)-binding Rossmann-fold domains"/>
    <property type="match status" value="1"/>
</dbReference>
<evidence type="ECO:0000259" key="4">
    <source>
        <dbReference type="Pfam" id="PF22725"/>
    </source>
</evidence>
<comment type="similarity">
    <text evidence="1">Belongs to the Gfo/Idh/MocA family.</text>
</comment>
<dbReference type="PANTHER" id="PTHR22604">
    <property type="entry name" value="OXIDOREDUCTASES"/>
    <property type="match status" value="1"/>
</dbReference>
<organism evidence="5 6">
    <name type="scientific">Thalassospira lohafexi</name>
    <dbReference type="NCBI Taxonomy" id="744227"/>
    <lineage>
        <taxon>Bacteria</taxon>
        <taxon>Pseudomonadati</taxon>
        <taxon>Pseudomonadota</taxon>
        <taxon>Alphaproteobacteria</taxon>
        <taxon>Rhodospirillales</taxon>
        <taxon>Thalassospiraceae</taxon>
        <taxon>Thalassospira</taxon>
    </lineage>
</organism>
<protein>
    <submittedName>
        <fullName evidence="5">NAD-binding protein</fullName>
    </submittedName>
</protein>
<dbReference type="RefSeq" id="WP_101303916.1">
    <property type="nucleotide sequence ID" value="NZ_NXGX01000006.1"/>
</dbReference>
<gene>
    <name evidence="5" type="ORF">COO92_16610</name>
</gene>
<dbReference type="GO" id="GO:0000166">
    <property type="term" value="F:nucleotide binding"/>
    <property type="evidence" value="ECO:0007669"/>
    <property type="project" value="InterPro"/>
</dbReference>
<feature type="domain" description="GFO/IDH/MocA-like oxidoreductase" evidence="4">
    <location>
        <begin position="129"/>
        <end position="246"/>
    </location>
</feature>